<evidence type="ECO:0008006" key="4">
    <source>
        <dbReference type="Google" id="ProtNLM"/>
    </source>
</evidence>
<sequence>MKKLKITILSLIILTLIASCTEDDPAYPGLGRFNGKYKIHGVYPYDSNICLSDVNSPNDLEIDSNGRFKRKIYTKNANNECVVGEILEGEIEITGSFYERPFGEIRYDNSDIVGRIDIKLSENGIHNELIIHDRIGKPQYFYYRTD</sequence>
<keyword evidence="3" id="KW-1185">Reference proteome</keyword>
<feature type="signal peptide" evidence="1">
    <location>
        <begin position="1"/>
        <end position="21"/>
    </location>
</feature>
<evidence type="ECO:0000313" key="3">
    <source>
        <dbReference type="Proteomes" id="UP000307140"/>
    </source>
</evidence>
<evidence type="ECO:0000313" key="2">
    <source>
        <dbReference type="EMBL" id="TMM29011.1"/>
    </source>
</evidence>
<gene>
    <name evidence="2" type="ORF">FDT66_11530</name>
</gene>
<feature type="chain" id="PRO_5024275874" description="Lipocalin-like domain-containing protein" evidence="1">
    <location>
        <begin position="22"/>
        <end position="146"/>
    </location>
</feature>
<protein>
    <recommendedName>
        <fullName evidence="4">Lipocalin-like domain-containing protein</fullName>
    </recommendedName>
</protein>
<organism evidence="2 3">
    <name type="scientific">Polaribacter aestuariivivens</name>
    <dbReference type="NCBI Taxonomy" id="2304626"/>
    <lineage>
        <taxon>Bacteria</taxon>
        <taxon>Pseudomonadati</taxon>
        <taxon>Bacteroidota</taxon>
        <taxon>Flavobacteriia</taxon>
        <taxon>Flavobacteriales</taxon>
        <taxon>Flavobacteriaceae</taxon>
    </lineage>
</organism>
<name>A0A5S3N138_9FLAO</name>
<evidence type="ECO:0000256" key="1">
    <source>
        <dbReference type="SAM" id="SignalP"/>
    </source>
</evidence>
<accession>A0A5S3N138</accession>
<dbReference type="EMBL" id="VANR01000006">
    <property type="protein sequence ID" value="TMM29011.1"/>
    <property type="molecule type" value="Genomic_DNA"/>
</dbReference>
<dbReference type="RefSeq" id="WP_138536678.1">
    <property type="nucleotide sequence ID" value="NZ_VANR01000006.1"/>
</dbReference>
<dbReference type="Proteomes" id="UP000307140">
    <property type="component" value="Unassembled WGS sequence"/>
</dbReference>
<keyword evidence="1" id="KW-0732">Signal</keyword>
<dbReference type="PROSITE" id="PS51257">
    <property type="entry name" value="PROKAR_LIPOPROTEIN"/>
    <property type="match status" value="1"/>
</dbReference>
<reference evidence="2 3" key="1">
    <citation type="submission" date="2019-05" db="EMBL/GenBank/DDBJ databases">
        <title>Polaribacter aestuariivivens sp. nov., isolated from a tidal flat.</title>
        <authorList>
            <person name="Yoon J.-H."/>
        </authorList>
    </citation>
    <scope>NUCLEOTIDE SEQUENCE [LARGE SCALE GENOMIC DNA]</scope>
    <source>
        <strain evidence="2 3">DBTF-3</strain>
    </source>
</reference>
<proteinExistence type="predicted"/>
<comment type="caution">
    <text evidence="2">The sequence shown here is derived from an EMBL/GenBank/DDBJ whole genome shotgun (WGS) entry which is preliminary data.</text>
</comment>
<dbReference type="AlphaFoldDB" id="A0A5S3N138"/>